<dbReference type="GO" id="GO:0016746">
    <property type="term" value="F:acyltransferase activity"/>
    <property type="evidence" value="ECO:0007669"/>
    <property type="project" value="InterPro"/>
</dbReference>
<reference evidence="1 2" key="1">
    <citation type="journal article" date="2019" name="Sci. Rep.">
        <title>A high-quality genome of Eragrostis curvula grass provides insights into Poaceae evolution and supports new strategies to enhance forage quality.</title>
        <authorList>
            <person name="Carballo J."/>
            <person name="Santos B.A.C.M."/>
            <person name="Zappacosta D."/>
            <person name="Garbus I."/>
            <person name="Selva J.P."/>
            <person name="Gallo C.A."/>
            <person name="Diaz A."/>
            <person name="Albertini E."/>
            <person name="Caccamo M."/>
            <person name="Echenique V."/>
        </authorList>
    </citation>
    <scope>NUCLEOTIDE SEQUENCE [LARGE SCALE GENOMIC DNA]</scope>
    <source>
        <strain evidence="2">cv. Victoria</strain>
        <tissue evidence="1">Leaf</tissue>
    </source>
</reference>
<organism evidence="1 2">
    <name type="scientific">Eragrostis curvula</name>
    <name type="common">weeping love grass</name>
    <dbReference type="NCBI Taxonomy" id="38414"/>
    <lineage>
        <taxon>Eukaryota</taxon>
        <taxon>Viridiplantae</taxon>
        <taxon>Streptophyta</taxon>
        <taxon>Embryophyta</taxon>
        <taxon>Tracheophyta</taxon>
        <taxon>Spermatophyta</taxon>
        <taxon>Magnoliopsida</taxon>
        <taxon>Liliopsida</taxon>
        <taxon>Poales</taxon>
        <taxon>Poaceae</taxon>
        <taxon>PACMAD clade</taxon>
        <taxon>Chloridoideae</taxon>
        <taxon>Eragrostideae</taxon>
        <taxon>Eragrostidinae</taxon>
        <taxon>Eragrostis</taxon>
    </lineage>
</organism>
<dbReference type="EMBL" id="RWGY01000002">
    <property type="protein sequence ID" value="TVU49529.1"/>
    <property type="molecule type" value="Genomic_DNA"/>
</dbReference>
<name>A0A5J9WMX1_9POAL</name>
<dbReference type="Gene3D" id="3.40.47.10">
    <property type="match status" value="1"/>
</dbReference>
<comment type="caution">
    <text evidence="1">The sequence shown here is derived from an EMBL/GenBank/DDBJ whole genome shotgun (WGS) entry which is preliminary data.</text>
</comment>
<evidence type="ECO:0000313" key="2">
    <source>
        <dbReference type="Proteomes" id="UP000324897"/>
    </source>
</evidence>
<dbReference type="Proteomes" id="UP000324897">
    <property type="component" value="Chromosome 6"/>
</dbReference>
<accession>A0A5J9WMX1</accession>
<evidence type="ECO:0000313" key="1">
    <source>
        <dbReference type="EMBL" id="TVU49529.1"/>
    </source>
</evidence>
<proteinExistence type="predicted"/>
<gene>
    <name evidence="1" type="ORF">EJB05_00842</name>
</gene>
<keyword evidence="2" id="KW-1185">Reference proteome</keyword>
<protein>
    <submittedName>
        <fullName evidence="1">Uncharacterized protein</fullName>
    </submittedName>
</protein>
<feature type="non-terminal residue" evidence="1">
    <location>
        <position position="1"/>
    </location>
</feature>
<dbReference type="InterPro" id="IPR016039">
    <property type="entry name" value="Thiolase-like"/>
</dbReference>
<dbReference type="Gramene" id="TVU49529">
    <property type="protein sequence ID" value="TVU49529"/>
    <property type="gene ID" value="EJB05_00842"/>
</dbReference>
<sequence length="96" mass="10402">MACQTVDCGSIGQPWVTNENHACLTSSRVGGSSNLMGSLKAREGSSSYAKILGLGSAVPEHVWPQKSFTDYYFDVAESNHMIAFDLIILEKVSSSW</sequence>
<dbReference type="AlphaFoldDB" id="A0A5J9WMX1"/>